<name>A0A376G9P1_9FLAO</name>
<sequence>MKQLNVIGQTISKTHLKIEKYNDGDGIFVKDLITNEVIEIRFYGIDAPELTPCKKLKQDELETSVSGRLLIELGYKSLEFLKTLVQINDPVTLIQERDNTKDKYGRTLGYLILKDGRIINEEMIKFGFAKAYNKIHCNQLPLYQELNLKAKSEGLGLYSYVKNF</sequence>
<dbReference type="InterPro" id="IPR035437">
    <property type="entry name" value="SNase_OB-fold_sf"/>
</dbReference>
<organism evidence="2 3">
    <name type="scientific">Empedobacter falsenii</name>
    <dbReference type="NCBI Taxonomy" id="343874"/>
    <lineage>
        <taxon>Bacteria</taxon>
        <taxon>Pseudomonadati</taxon>
        <taxon>Bacteroidota</taxon>
        <taxon>Flavobacteriia</taxon>
        <taxon>Flavobacteriales</taxon>
        <taxon>Weeksellaceae</taxon>
        <taxon>Empedobacter</taxon>
    </lineage>
</organism>
<proteinExistence type="predicted"/>
<evidence type="ECO:0000313" key="3">
    <source>
        <dbReference type="Proteomes" id="UP000254737"/>
    </source>
</evidence>
<evidence type="ECO:0000313" key="2">
    <source>
        <dbReference type="EMBL" id="STD55963.1"/>
    </source>
</evidence>
<protein>
    <submittedName>
        <fullName evidence="2">Endonuclease YhcR</fullName>
        <ecNumber evidence="2">3.1.31.-</ecNumber>
    </submittedName>
</protein>
<dbReference type="AlphaFoldDB" id="A0A376G9P1"/>
<dbReference type="GO" id="GO:0016787">
    <property type="term" value="F:hydrolase activity"/>
    <property type="evidence" value="ECO:0007669"/>
    <property type="project" value="UniProtKB-KW"/>
</dbReference>
<reference evidence="2 3" key="1">
    <citation type="submission" date="2018-06" db="EMBL/GenBank/DDBJ databases">
        <authorList>
            <consortium name="Pathogen Informatics"/>
            <person name="Doyle S."/>
        </authorList>
    </citation>
    <scope>NUCLEOTIDE SEQUENCE [LARGE SCALE GENOMIC DNA]</scope>
    <source>
        <strain evidence="2 3">NCTC13456</strain>
    </source>
</reference>
<dbReference type="Pfam" id="PF00565">
    <property type="entry name" value="SNase"/>
    <property type="match status" value="1"/>
</dbReference>
<dbReference type="EMBL" id="UFXS01000001">
    <property type="protein sequence ID" value="STD55963.1"/>
    <property type="molecule type" value="Genomic_DNA"/>
</dbReference>
<gene>
    <name evidence="2" type="primary">yhcR</name>
    <name evidence="2" type="ORF">NCTC13456_01943</name>
</gene>
<dbReference type="EC" id="3.1.31.-" evidence="2"/>
<dbReference type="Gene3D" id="2.40.50.90">
    <property type="match status" value="1"/>
</dbReference>
<dbReference type="Proteomes" id="UP000254737">
    <property type="component" value="Unassembled WGS sequence"/>
</dbReference>
<dbReference type="RefSeq" id="WP_115000218.1">
    <property type="nucleotide sequence ID" value="NZ_UFXS01000001.1"/>
</dbReference>
<evidence type="ECO:0000259" key="1">
    <source>
        <dbReference type="PROSITE" id="PS50830"/>
    </source>
</evidence>
<dbReference type="PROSITE" id="PS50830">
    <property type="entry name" value="TNASE_3"/>
    <property type="match status" value="1"/>
</dbReference>
<keyword evidence="2" id="KW-0378">Hydrolase</keyword>
<dbReference type="SMART" id="SM00318">
    <property type="entry name" value="SNc"/>
    <property type="match status" value="1"/>
</dbReference>
<keyword evidence="2" id="KW-0540">Nuclease</keyword>
<dbReference type="InterPro" id="IPR016071">
    <property type="entry name" value="Staphylococal_nuclease_OB-fold"/>
</dbReference>
<dbReference type="SUPFAM" id="SSF50199">
    <property type="entry name" value="Staphylococcal nuclease"/>
    <property type="match status" value="1"/>
</dbReference>
<accession>A0A376G9P1</accession>
<feature type="domain" description="TNase-like" evidence="1">
    <location>
        <begin position="12"/>
        <end position="160"/>
    </location>
</feature>
<dbReference type="GO" id="GO:0004519">
    <property type="term" value="F:endonuclease activity"/>
    <property type="evidence" value="ECO:0007669"/>
    <property type="project" value="UniProtKB-KW"/>
</dbReference>
<keyword evidence="2" id="KW-0255">Endonuclease</keyword>